<dbReference type="InterPro" id="IPR052746">
    <property type="entry name" value="MlaB_ABC_Transporter"/>
</dbReference>
<gene>
    <name evidence="2" type="ORF">DEM34_06460</name>
</gene>
<dbReference type="CDD" id="cd07043">
    <property type="entry name" value="STAS_anti-anti-sigma_factors"/>
    <property type="match status" value="1"/>
</dbReference>
<comment type="caution">
    <text evidence="2">The sequence shown here is derived from an EMBL/GenBank/DDBJ whole genome shotgun (WGS) entry which is preliminary data.</text>
</comment>
<evidence type="ECO:0000313" key="3">
    <source>
        <dbReference type="Proteomes" id="UP000245474"/>
    </source>
</evidence>
<organism evidence="2 3">
    <name type="scientific">Sediminicurvatus halobius</name>
    <dbReference type="NCBI Taxonomy" id="2182432"/>
    <lineage>
        <taxon>Bacteria</taxon>
        <taxon>Pseudomonadati</taxon>
        <taxon>Pseudomonadota</taxon>
        <taxon>Gammaproteobacteria</taxon>
        <taxon>Chromatiales</taxon>
        <taxon>Ectothiorhodospiraceae</taxon>
        <taxon>Sediminicurvatus</taxon>
    </lineage>
</organism>
<evidence type="ECO:0000313" key="2">
    <source>
        <dbReference type="EMBL" id="PWG64136.1"/>
    </source>
</evidence>
<protein>
    <recommendedName>
        <fullName evidence="1">STAS domain-containing protein</fullName>
    </recommendedName>
</protein>
<proteinExistence type="predicted"/>
<dbReference type="RefSeq" id="WP_109677419.1">
    <property type="nucleotide sequence ID" value="NZ_CP086615.1"/>
</dbReference>
<dbReference type="PROSITE" id="PS50801">
    <property type="entry name" value="STAS"/>
    <property type="match status" value="1"/>
</dbReference>
<dbReference type="SUPFAM" id="SSF52091">
    <property type="entry name" value="SpoIIaa-like"/>
    <property type="match status" value="1"/>
</dbReference>
<dbReference type="PANTHER" id="PTHR35849:SF2">
    <property type="entry name" value="BLR2341 PROTEIN"/>
    <property type="match status" value="1"/>
</dbReference>
<reference evidence="2 3" key="1">
    <citation type="submission" date="2018-05" db="EMBL/GenBank/DDBJ databases">
        <title>Spiribacter halobius sp. nov., a moderately halophilic bacterium isolated from marine solar saltern.</title>
        <authorList>
            <person name="Zheng W.-S."/>
            <person name="Lu D.-C."/>
            <person name="Du Z.-J."/>
        </authorList>
    </citation>
    <scope>NUCLEOTIDE SEQUENCE [LARGE SCALE GENOMIC DNA]</scope>
    <source>
        <strain evidence="2 3">E85</strain>
    </source>
</reference>
<dbReference type="EMBL" id="QFFI01000007">
    <property type="protein sequence ID" value="PWG64136.1"/>
    <property type="molecule type" value="Genomic_DNA"/>
</dbReference>
<accession>A0A2U2N4L6</accession>
<dbReference type="Proteomes" id="UP000245474">
    <property type="component" value="Unassembled WGS sequence"/>
</dbReference>
<dbReference type="Pfam" id="PF13466">
    <property type="entry name" value="STAS_2"/>
    <property type="match status" value="1"/>
</dbReference>
<feature type="domain" description="STAS" evidence="1">
    <location>
        <begin position="6"/>
        <end position="99"/>
    </location>
</feature>
<dbReference type="PANTHER" id="PTHR35849">
    <property type="entry name" value="BLR2341 PROTEIN"/>
    <property type="match status" value="1"/>
</dbReference>
<dbReference type="Gene3D" id="3.30.750.24">
    <property type="entry name" value="STAS domain"/>
    <property type="match status" value="1"/>
</dbReference>
<evidence type="ECO:0000259" key="1">
    <source>
        <dbReference type="PROSITE" id="PS50801"/>
    </source>
</evidence>
<name>A0A2U2N4L6_9GAMM</name>
<sequence>MAEADITLESRVDVTLAAELRSTLDMALSGEGTLSVDAAAVEQVDTAGIQLLLALRQEAERRGRAFAWQAASPALQDTARRLGLEAQLGLPPAAVSTED</sequence>
<dbReference type="InterPro" id="IPR058548">
    <property type="entry name" value="MlaB-like_STAS"/>
</dbReference>
<keyword evidence="3" id="KW-1185">Reference proteome</keyword>
<dbReference type="InterPro" id="IPR002645">
    <property type="entry name" value="STAS_dom"/>
</dbReference>
<dbReference type="InterPro" id="IPR036513">
    <property type="entry name" value="STAS_dom_sf"/>
</dbReference>
<dbReference type="AlphaFoldDB" id="A0A2U2N4L6"/>